<evidence type="ECO:0000256" key="1">
    <source>
        <dbReference type="SAM" id="MobiDB-lite"/>
    </source>
</evidence>
<dbReference type="Proteomes" id="UP001434883">
    <property type="component" value="Unassembled WGS sequence"/>
</dbReference>
<feature type="non-terminal residue" evidence="2">
    <location>
        <position position="1"/>
    </location>
</feature>
<proteinExistence type="predicted"/>
<gene>
    <name evidence="2" type="ORF">XENOCAPTIV_028972</name>
</gene>
<dbReference type="EMBL" id="JAHRIN010009217">
    <property type="protein sequence ID" value="MEQ2194411.1"/>
    <property type="molecule type" value="Genomic_DNA"/>
</dbReference>
<sequence>KHAQLPGGLRGDGWRPYQSYTHSWWSVSSWSCQDSPVSPGLEASQPGRNPPQPNRL</sequence>
<evidence type="ECO:0000313" key="2">
    <source>
        <dbReference type="EMBL" id="MEQ2194411.1"/>
    </source>
</evidence>
<protein>
    <submittedName>
        <fullName evidence="2">Uncharacterized protein</fullName>
    </submittedName>
</protein>
<keyword evidence="3" id="KW-1185">Reference proteome</keyword>
<reference evidence="2 3" key="1">
    <citation type="submission" date="2021-06" db="EMBL/GenBank/DDBJ databases">
        <authorList>
            <person name="Palmer J.M."/>
        </authorList>
    </citation>
    <scope>NUCLEOTIDE SEQUENCE [LARGE SCALE GENOMIC DNA]</scope>
    <source>
        <strain evidence="2 3">XC_2019</strain>
        <tissue evidence="2">Muscle</tissue>
    </source>
</reference>
<comment type="caution">
    <text evidence="2">The sequence shown here is derived from an EMBL/GenBank/DDBJ whole genome shotgun (WGS) entry which is preliminary data.</text>
</comment>
<organism evidence="2 3">
    <name type="scientific">Xenoophorus captivus</name>
    <dbReference type="NCBI Taxonomy" id="1517983"/>
    <lineage>
        <taxon>Eukaryota</taxon>
        <taxon>Metazoa</taxon>
        <taxon>Chordata</taxon>
        <taxon>Craniata</taxon>
        <taxon>Vertebrata</taxon>
        <taxon>Euteleostomi</taxon>
        <taxon>Actinopterygii</taxon>
        <taxon>Neopterygii</taxon>
        <taxon>Teleostei</taxon>
        <taxon>Neoteleostei</taxon>
        <taxon>Acanthomorphata</taxon>
        <taxon>Ovalentaria</taxon>
        <taxon>Atherinomorphae</taxon>
        <taxon>Cyprinodontiformes</taxon>
        <taxon>Goodeidae</taxon>
        <taxon>Xenoophorus</taxon>
    </lineage>
</organism>
<feature type="non-terminal residue" evidence="2">
    <location>
        <position position="56"/>
    </location>
</feature>
<evidence type="ECO:0000313" key="3">
    <source>
        <dbReference type="Proteomes" id="UP001434883"/>
    </source>
</evidence>
<name>A0ABV0QF09_9TELE</name>
<accession>A0ABV0QF09</accession>
<feature type="region of interest" description="Disordered" evidence="1">
    <location>
        <begin position="34"/>
        <end position="56"/>
    </location>
</feature>